<name>M4BWQ5_HYAAE</name>
<dbReference type="AlphaFoldDB" id="M4BWQ5"/>
<dbReference type="EMBL" id="JH598006">
    <property type="status" value="NOT_ANNOTATED_CDS"/>
    <property type="molecule type" value="Genomic_DNA"/>
</dbReference>
<dbReference type="InParanoid" id="M4BWQ5"/>
<reference evidence="2" key="1">
    <citation type="journal article" date="2010" name="Science">
        <title>Signatures of adaptation to obligate biotrophy in the Hyaloperonospora arabidopsidis genome.</title>
        <authorList>
            <person name="Baxter L."/>
            <person name="Tripathy S."/>
            <person name="Ishaque N."/>
            <person name="Boot N."/>
            <person name="Cabral A."/>
            <person name="Kemen E."/>
            <person name="Thines M."/>
            <person name="Ah-Fong A."/>
            <person name="Anderson R."/>
            <person name="Badejoko W."/>
            <person name="Bittner-Eddy P."/>
            <person name="Boore J.L."/>
            <person name="Chibucos M.C."/>
            <person name="Coates M."/>
            <person name="Dehal P."/>
            <person name="Delehaunty K."/>
            <person name="Dong S."/>
            <person name="Downton P."/>
            <person name="Dumas B."/>
            <person name="Fabro G."/>
            <person name="Fronick C."/>
            <person name="Fuerstenberg S.I."/>
            <person name="Fulton L."/>
            <person name="Gaulin E."/>
            <person name="Govers F."/>
            <person name="Hughes L."/>
            <person name="Humphray S."/>
            <person name="Jiang R.H."/>
            <person name="Judelson H."/>
            <person name="Kamoun S."/>
            <person name="Kyung K."/>
            <person name="Meijer H."/>
            <person name="Minx P."/>
            <person name="Morris P."/>
            <person name="Nelson J."/>
            <person name="Phuntumart V."/>
            <person name="Qutob D."/>
            <person name="Rehmany A."/>
            <person name="Rougon-Cardoso A."/>
            <person name="Ryden P."/>
            <person name="Torto-Alalibo T."/>
            <person name="Studholme D."/>
            <person name="Wang Y."/>
            <person name="Win J."/>
            <person name="Wood J."/>
            <person name="Clifton S.W."/>
            <person name="Rogers J."/>
            <person name="Van den Ackerveken G."/>
            <person name="Jones J.D."/>
            <person name="McDowell J.M."/>
            <person name="Beynon J."/>
            <person name="Tyler B.M."/>
        </authorList>
    </citation>
    <scope>NUCLEOTIDE SEQUENCE [LARGE SCALE GENOMIC DNA]</scope>
    <source>
        <strain evidence="2">Emoy2</strain>
    </source>
</reference>
<accession>M4BWQ5</accession>
<dbReference type="HOGENOM" id="CLU_2817890_0_0_1"/>
<evidence type="ECO:0000313" key="2">
    <source>
        <dbReference type="Proteomes" id="UP000011713"/>
    </source>
</evidence>
<sequence length="67" mass="7196">MVLNNGDLLYSSDTKVEFVHVIVDGTMEMTNSQDECGAVSKSAVPTSIKLHHGACFGAEVNRFCGCM</sequence>
<dbReference type="VEuPathDB" id="FungiDB:HpaG810956"/>
<dbReference type="Proteomes" id="UP000011713">
    <property type="component" value="Unassembled WGS sequence"/>
</dbReference>
<protein>
    <recommendedName>
        <fullName evidence="3">Cyclic nucleotide-binding domain-containing protein</fullName>
    </recommendedName>
</protein>
<dbReference type="STRING" id="559515.M4BWQ5"/>
<reference evidence="1" key="2">
    <citation type="submission" date="2015-06" db="UniProtKB">
        <authorList>
            <consortium name="EnsemblProtists"/>
        </authorList>
    </citation>
    <scope>IDENTIFICATION</scope>
    <source>
        <strain evidence="1">Emoy2</strain>
    </source>
</reference>
<evidence type="ECO:0008006" key="3">
    <source>
        <dbReference type="Google" id="ProtNLM"/>
    </source>
</evidence>
<dbReference type="EnsemblProtists" id="HpaT810956">
    <property type="protein sequence ID" value="HpaP810956"/>
    <property type="gene ID" value="HpaG810956"/>
</dbReference>
<keyword evidence="2" id="KW-1185">Reference proteome</keyword>
<proteinExistence type="predicted"/>
<evidence type="ECO:0000313" key="1">
    <source>
        <dbReference type="EnsemblProtists" id="HpaP810956"/>
    </source>
</evidence>
<organism evidence="1 2">
    <name type="scientific">Hyaloperonospora arabidopsidis (strain Emoy2)</name>
    <name type="common">Downy mildew agent</name>
    <name type="synonym">Peronospora arabidopsidis</name>
    <dbReference type="NCBI Taxonomy" id="559515"/>
    <lineage>
        <taxon>Eukaryota</taxon>
        <taxon>Sar</taxon>
        <taxon>Stramenopiles</taxon>
        <taxon>Oomycota</taxon>
        <taxon>Peronosporomycetes</taxon>
        <taxon>Peronosporales</taxon>
        <taxon>Peronosporaceae</taxon>
        <taxon>Hyaloperonospora</taxon>
    </lineage>
</organism>